<dbReference type="PANTHER" id="PTHR42685">
    <property type="entry name" value="GERANYLGERANYL DIPHOSPHATE REDUCTASE"/>
    <property type="match status" value="1"/>
</dbReference>
<accession>A0A239INP9</accession>
<dbReference type="SUPFAM" id="SSF51905">
    <property type="entry name" value="FAD/NAD(P)-binding domain"/>
    <property type="match status" value="1"/>
</dbReference>
<dbReference type="Pfam" id="PF13450">
    <property type="entry name" value="NAD_binding_8"/>
    <property type="match status" value="1"/>
</dbReference>
<dbReference type="AlphaFoldDB" id="A0A239INP9"/>
<proteinExistence type="predicted"/>
<evidence type="ECO:0000313" key="1">
    <source>
        <dbReference type="EMBL" id="SNS95171.1"/>
    </source>
</evidence>
<dbReference type="Gene3D" id="3.50.50.60">
    <property type="entry name" value="FAD/NAD(P)-binding domain"/>
    <property type="match status" value="1"/>
</dbReference>
<dbReference type="EMBL" id="FZPD01000003">
    <property type="protein sequence ID" value="SNS95171.1"/>
    <property type="molecule type" value="Genomic_DNA"/>
</dbReference>
<evidence type="ECO:0000313" key="2">
    <source>
        <dbReference type="Proteomes" id="UP000198393"/>
    </source>
</evidence>
<name>A0A239INP9_EKHLU</name>
<dbReference type="PANTHER" id="PTHR42685:SF18">
    <property type="entry name" value="DIGERANYLGERANYLGLYCEROPHOSPHOLIPID REDUCTASE"/>
    <property type="match status" value="1"/>
</dbReference>
<dbReference type="InterPro" id="IPR036188">
    <property type="entry name" value="FAD/NAD-bd_sf"/>
</dbReference>
<reference evidence="1 2" key="1">
    <citation type="submission" date="2017-06" db="EMBL/GenBank/DDBJ databases">
        <authorList>
            <person name="Kim H.J."/>
            <person name="Triplett B.A."/>
        </authorList>
    </citation>
    <scope>NUCLEOTIDE SEQUENCE [LARGE SCALE GENOMIC DNA]</scope>
    <source>
        <strain evidence="1 2">DSM 19307</strain>
    </source>
</reference>
<keyword evidence="2" id="KW-1185">Reference proteome</keyword>
<gene>
    <name evidence="1" type="ORF">SAMN05421640_1751</name>
</gene>
<dbReference type="Proteomes" id="UP000198393">
    <property type="component" value="Unassembled WGS sequence"/>
</dbReference>
<protein>
    <submittedName>
        <fullName evidence="1">Dehydrogenase (Flavoprotein)</fullName>
    </submittedName>
</protein>
<sequence>MIIIGGGLAGLISAILLRREGFEVVLFEQKKYPFHRVCGEYISNEVVPFLNHHKLFPLALNPTNISQFQLTSVTGKSLEMPLDLGGFGISRKSFDSWLASKAGDEGVVVINDRIVECLFDKDQFNLKSKRGDSFVSDLVIGAFGKRSTLDKSLQRSFIDRRSPYVGVKYHIKTDAIENNKIALHNFKKGYCGLSAVENETYNLCYLTNRSNLKSSGSIPEMEHEVLKKNPFLNHVFTNSDFLFEKPEVINEISFEKKEPVFNHILMTGDSAGMIAPLCGNGMAMAIHSAKMLSELIIENQKAGFDRKKLELEYASLWNQNFAKRLSTGRFIQKLFGSPLVSEITVQTGKSFKPFANYLMKKTHGQPFS</sequence>
<organism evidence="1 2">
    <name type="scientific">Ekhidna lutea</name>
    <dbReference type="NCBI Taxonomy" id="447679"/>
    <lineage>
        <taxon>Bacteria</taxon>
        <taxon>Pseudomonadati</taxon>
        <taxon>Bacteroidota</taxon>
        <taxon>Cytophagia</taxon>
        <taxon>Cytophagales</taxon>
        <taxon>Reichenbachiellaceae</taxon>
        <taxon>Ekhidna</taxon>
    </lineage>
</organism>
<dbReference type="InterPro" id="IPR050407">
    <property type="entry name" value="Geranylgeranyl_reductase"/>
</dbReference>